<sequence>MIWESRPFFFNQGDGPARVTPQPREIPLDFLRSPAWAAIRALVHVPGPVNHRVVIDRVASRDPLCLISVPPATDRFSNPSTHRTPKRGRGLVRACKAGDYLQGLPRSDAVQIFGARAKHTLLLADRARHGWSETTACRLCGEREETISHVLSECREVVGDPTSGWPAMPVNEILWCGDRQKYDVYDDGADDDGDDDGADDGGDEDDGDDDNGGGDDEDDNDDDDCYGVIMNSFVTVLDNNFTLAINILVFLHLESSYASLQEGHLRLLGPPSGQGADGGARTRDRGIPADIRADSVASVPSTLPFFVIIVSKFHKAGYSSLSLLESHAHIFTGDCLDSVQGKEFCCGFRKYTEWLELKQLSNLFESFILYSENSDAASPKAETETGQQNYGNSEFPRSCCCQDIEPKYCTKQLCLPLRLLVFIFGYVLIHNLEGPVTVSDVCLPTTDAQRVSSISSRLQEDNFTSIRRPLAAVQTFSYDLSHFVVCNKQTQPFCADASNGSKTVCESEIIINDIKPTEKEDSNSSYQDSHNSVISLDFGQKLQ</sequence>
<keyword evidence="3" id="KW-1185">Reference proteome</keyword>
<evidence type="ECO:0000313" key="3">
    <source>
        <dbReference type="Proteomes" id="UP000735302"/>
    </source>
</evidence>
<evidence type="ECO:0000313" key="2">
    <source>
        <dbReference type="EMBL" id="GFO07121.1"/>
    </source>
</evidence>
<accession>A0AAV4A7C1</accession>
<name>A0AAV4A7C1_9GAST</name>
<reference evidence="2 3" key="1">
    <citation type="journal article" date="2021" name="Elife">
        <title>Chloroplast acquisition without the gene transfer in kleptoplastic sea slugs, Plakobranchus ocellatus.</title>
        <authorList>
            <person name="Maeda T."/>
            <person name="Takahashi S."/>
            <person name="Yoshida T."/>
            <person name="Shimamura S."/>
            <person name="Takaki Y."/>
            <person name="Nagai Y."/>
            <person name="Toyoda A."/>
            <person name="Suzuki Y."/>
            <person name="Arimoto A."/>
            <person name="Ishii H."/>
            <person name="Satoh N."/>
            <person name="Nishiyama T."/>
            <person name="Hasebe M."/>
            <person name="Maruyama T."/>
            <person name="Minagawa J."/>
            <person name="Obokata J."/>
            <person name="Shigenobu S."/>
        </authorList>
    </citation>
    <scope>NUCLEOTIDE SEQUENCE [LARGE SCALE GENOMIC DNA]</scope>
</reference>
<dbReference type="AlphaFoldDB" id="A0AAV4A7C1"/>
<organism evidence="2 3">
    <name type="scientific">Plakobranchus ocellatus</name>
    <dbReference type="NCBI Taxonomy" id="259542"/>
    <lineage>
        <taxon>Eukaryota</taxon>
        <taxon>Metazoa</taxon>
        <taxon>Spiralia</taxon>
        <taxon>Lophotrochozoa</taxon>
        <taxon>Mollusca</taxon>
        <taxon>Gastropoda</taxon>
        <taxon>Heterobranchia</taxon>
        <taxon>Euthyneura</taxon>
        <taxon>Panpulmonata</taxon>
        <taxon>Sacoglossa</taxon>
        <taxon>Placobranchoidea</taxon>
        <taxon>Plakobranchidae</taxon>
        <taxon>Plakobranchus</taxon>
    </lineage>
</organism>
<feature type="region of interest" description="Disordered" evidence="1">
    <location>
        <begin position="185"/>
        <end position="222"/>
    </location>
</feature>
<evidence type="ECO:0000256" key="1">
    <source>
        <dbReference type="SAM" id="MobiDB-lite"/>
    </source>
</evidence>
<protein>
    <recommendedName>
        <fullName evidence="4">Reverse transcriptase zinc-binding domain-containing protein</fullName>
    </recommendedName>
</protein>
<dbReference type="Proteomes" id="UP000735302">
    <property type="component" value="Unassembled WGS sequence"/>
</dbReference>
<gene>
    <name evidence="2" type="ORF">PoB_003362600</name>
</gene>
<evidence type="ECO:0008006" key="4">
    <source>
        <dbReference type="Google" id="ProtNLM"/>
    </source>
</evidence>
<comment type="caution">
    <text evidence="2">The sequence shown here is derived from an EMBL/GenBank/DDBJ whole genome shotgun (WGS) entry which is preliminary data.</text>
</comment>
<proteinExistence type="predicted"/>
<dbReference type="EMBL" id="BLXT01003836">
    <property type="protein sequence ID" value="GFO07121.1"/>
    <property type="molecule type" value="Genomic_DNA"/>
</dbReference>